<sequence>MRNTARKKNKYLYLCRYKLKPRTYRANPVERRNQEVKKKLCTHLTGKSPKAWARVLRLSSSSTSGPRKNAATGVTPSKTLLGYDLTSPREWQTGTQEPPPTGENRQ</sequence>
<protein>
    <recommendedName>
        <fullName evidence="3">Integrase catalytic domain-containing protein</fullName>
    </recommendedName>
</protein>
<dbReference type="AlphaFoldDB" id="A0A1Y1ND58"/>
<evidence type="ECO:0000256" key="1">
    <source>
        <dbReference type="SAM" id="MobiDB-lite"/>
    </source>
</evidence>
<organism evidence="2">
    <name type="scientific">Photinus pyralis</name>
    <name type="common">Common eastern firefly</name>
    <name type="synonym">Lampyris pyralis</name>
    <dbReference type="NCBI Taxonomy" id="7054"/>
    <lineage>
        <taxon>Eukaryota</taxon>
        <taxon>Metazoa</taxon>
        <taxon>Ecdysozoa</taxon>
        <taxon>Arthropoda</taxon>
        <taxon>Hexapoda</taxon>
        <taxon>Insecta</taxon>
        <taxon>Pterygota</taxon>
        <taxon>Neoptera</taxon>
        <taxon>Endopterygota</taxon>
        <taxon>Coleoptera</taxon>
        <taxon>Polyphaga</taxon>
        <taxon>Elateriformia</taxon>
        <taxon>Elateroidea</taxon>
        <taxon>Lampyridae</taxon>
        <taxon>Lampyrinae</taxon>
        <taxon>Photinus</taxon>
    </lineage>
</organism>
<proteinExistence type="predicted"/>
<evidence type="ECO:0008006" key="3">
    <source>
        <dbReference type="Google" id="ProtNLM"/>
    </source>
</evidence>
<accession>A0A1Y1ND58</accession>
<feature type="compositionally biased region" description="Pro residues" evidence="1">
    <location>
        <begin position="97"/>
        <end position="106"/>
    </location>
</feature>
<feature type="compositionally biased region" description="Polar residues" evidence="1">
    <location>
        <begin position="58"/>
        <end position="78"/>
    </location>
</feature>
<dbReference type="EMBL" id="GEZM01006687">
    <property type="protein sequence ID" value="JAV95659.1"/>
    <property type="molecule type" value="Transcribed_RNA"/>
</dbReference>
<evidence type="ECO:0000313" key="2">
    <source>
        <dbReference type="EMBL" id="JAV95659.1"/>
    </source>
</evidence>
<reference evidence="2" key="1">
    <citation type="journal article" date="2016" name="Sci. Rep.">
        <title>Molecular characterization of firefly nuptial gifts: a multi-omics approach sheds light on postcopulatory sexual selection.</title>
        <authorList>
            <person name="Al-Wathiqui N."/>
            <person name="Fallon T.R."/>
            <person name="South A."/>
            <person name="Weng J.K."/>
            <person name="Lewis S.M."/>
        </authorList>
    </citation>
    <scope>NUCLEOTIDE SEQUENCE</scope>
</reference>
<name>A0A1Y1ND58_PHOPY</name>
<feature type="region of interest" description="Disordered" evidence="1">
    <location>
        <begin position="58"/>
        <end position="106"/>
    </location>
</feature>